<dbReference type="KEGG" id="mech:Q9L42_018085"/>
<proteinExistence type="predicted"/>
<dbReference type="Proteomes" id="UP001225378">
    <property type="component" value="Chromosome"/>
</dbReference>
<feature type="transmembrane region" description="Helical" evidence="1">
    <location>
        <begin position="160"/>
        <end position="179"/>
    </location>
</feature>
<keyword evidence="1" id="KW-0472">Membrane</keyword>
<feature type="chain" id="PRO_5043425660" evidence="2">
    <location>
        <begin position="30"/>
        <end position="190"/>
    </location>
</feature>
<keyword evidence="1" id="KW-1133">Transmembrane helix</keyword>
<accession>A0AAU7NTE6</accession>
<keyword evidence="2" id="KW-0732">Signal</keyword>
<evidence type="ECO:0000313" key="3">
    <source>
        <dbReference type="EMBL" id="XBS20237.1"/>
    </source>
</evidence>
<evidence type="ECO:0000313" key="4">
    <source>
        <dbReference type="Proteomes" id="UP001225378"/>
    </source>
</evidence>
<dbReference type="AlphaFoldDB" id="A0AAU7NTE6"/>
<reference evidence="3 4" key="1">
    <citation type="journal article" date="2024" name="Microbiology">
        <title>Methylomarinum rosea sp. nov., a novel halophilic methanotrophic bacterium from the hypersaline Lake Elton.</title>
        <authorList>
            <person name="Suleimanov R.Z."/>
            <person name="Oshkin I.Y."/>
            <person name="Danilova O.V."/>
            <person name="Suzina N.E."/>
            <person name="Dedysh S.N."/>
        </authorList>
    </citation>
    <scope>NUCLEOTIDE SEQUENCE [LARGE SCALE GENOMIC DNA]</scope>
    <source>
        <strain evidence="3 4">Ch1-1</strain>
    </source>
</reference>
<keyword evidence="4" id="KW-1185">Reference proteome</keyword>
<protein>
    <submittedName>
        <fullName evidence="3">Uncharacterized protein</fullName>
    </submittedName>
</protein>
<dbReference type="EMBL" id="CP157743">
    <property type="protein sequence ID" value="XBS20237.1"/>
    <property type="molecule type" value="Genomic_DNA"/>
</dbReference>
<organism evidence="3 4">
    <name type="scientific">Methylomarinum roseum</name>
    <dbReference type="NCBI Taxonomy" id="3067653"/>
    <lineage>
        <taxon>Bacteria</taxon>
        <taxon>Pseudomonadati</taxon>
        <taxon>Pseudomonadota</taxon>
        <taxon>Gammaproteobacteria</taxon>
        <taxon>Methylococcales</taxon>
        <taxon>Methylococcaceae</taxon>
        <taxon>Methylomarinum</taxon>
    </lineage>
</organism>
<evidence type="ECO:0000256" key="1">
    <source>
        <dbReference type="SAM" id="Phobius"/>
    </source>
</evidence>
<evidence type="ECO:0000256" key="2">
    <source>
        <dbReference type="SAM" id="SignalP"/>
    </source>
</evidence>
<feature type="signal peptide" evidence="2">
    <location>
        <begin position="1"/>
        <end position="29"/>
    </location>
</feature>
<sequence length="190" mass="21261">MNKLILRLLHNFQTLTGLLLMTTAISAYAHRGPADEIDTCRIRVGSEKIHFTAYTPTFTQGTGYCQAIPNIGPTNLVFDYEGHKLRNDTVEFEITKEPEGTRIFHQEPKKIKSGTVNATIDFGKYGAGDYLAHVTIMHQGEKQDTHLPFSVGVEEESFSGILKIAIPAVFIAIMLFFMFRQSKTSTSETE</sequence>
<name>A0AAU7NTE6_9GAMM</name>
<gene>
    <name evidence="3" type="ORF">Q9L42_018085</name>
</gene>
<dbReference type="RefSeq" id="WP_349431550.1">
    <property type="nucleotide sequence ID" value="NZ_CP157743.1"/>
</dbReference>
<keyword evidence="1" id="KW-0812">Transmembrane</keyword>